<dbReference type="Pfam" id="PF00106">
    <property type="entry name" value="adh_short"/>
    <property type="match status" value="1"/>
</dbReference>
<reference evidence="1" key="1">
    <citation type="submission" date="2018-05" db="EMBL/GenBank/DDBJ databases">
        <authorList>
            <person name="Lanie J.A."/>
            <person name="Ng W.-L."/>
            <person name="Kazmierczak K.M."/>
            <person name="Andrzejewski T.M."/>
            <person name="Davidsen T.M."/>
            <person name="Wayne K.J."/>
            <person name="Tettelin H."/>
            <person name="Glass J.I."/>
            <person name="Rusch D."/>
            <person name="Podicherti R."/>
            <person name="Tsui H.-C.T."/>
            <person name="Winkler M.E."/>
        </authorList>
    </citation>
    <scope>NUCLEOTIDE SEQUENCE</scope>
</reference>
<dbReference type="SUPFAM" id="SSF51735">
    <property type="entry name" value="NAD(P)-binding Rossmann-fold domains"/>
    <property type="match status" value="1"/>
</dbReference>
<dbReference type="GO" id="GO:0030148">
    <property type="term" value="P:sphingolipid biosynthetic process"/>
    <property type="evidence" value="ECO:0007669"/>
    <property type="project" value="TreeGrafter"/>
</dbReference>
<protein>
    <recommendedName>
        <fullName evidence="2">SDR family NAD(P)-dependent oxidoreductase</fullName>
    </recommendedName>
</protein>
<dbReference type="GO" id="GO:0047560">
    <property type="term" value="F:3-dehydrosphinganine reductase activity"/>
    <property type="evidence" value="ECO:0007669"/>
    <property type="project" value="TreeGrafter"/>
</dbReference>
<proteinExistence type="predicted"/>
<dbReference type="InterPro" id="IPR036291">
    <property type="entry name" value="NAD(P)-bd_dom_sf"/>
</dbReference>
<dbReference type="GO" id="GO:0006666">
    <property type="term" value="P:3-keto-sphinganine metabolic process"/>
    <property type="evidence" value="ECO:0007669"/>
    <property type="project" value="TreeGrafter"/>
</dbReference>
<organism evidence="1">
    <name type="scientific">marine metagenome</name>
    <dbReference type="NCBI Taxonomy" id="408172"/>
    <lineage>
        <taxon>unclassified sequences</taxon>
        <taxon>metagenomes</taxon>
        <taxon>ecological metagenomes</taxon>
    </lineage>
</organism>
<dbReference type="PANTHER" id="PTHR43550:SF3">
    <property type="entry name" value="3-KETODIHYDROSPHINGOSINE REDUCTASE"/>
    <property type="match status" value="1"/>
</dbReference>
<feature type="non-terminal residue" evidence="1">
    <location>
        <position position="1"/>
    </location>
</feature>
<dbReference type="EMBL" id="UINC01218928">
    <property type="protein sequence ID" value="SVE46166.1"/>
    <property type="molecule type" value="Genomic_DNA"/>
</dbReference>
<sequence>GGSKILLISSNSGKWGQVGVGAYCASKFGLMGLADSLSQELKETEIGVHVICPGRVLTDMAMGLSEIPEPDPVEWLEVDDIVNTAMFLLNLPPRAIVPEIFIHPRFQIVQK</sequence>
<dbReference type="AlphaFoldDB" id="A0A383DNU2"/>
<evidence type="ECO:0000313" key="1">
    <source>
        <dbReference type="EMBL" id="SVE46166.1"/>
    </source>
</evidence>
<dbReference type="GO" id="GO:0005789">
    <property type="term" value="C:endoplasmic reticulum membrane"/>
    <property type="evidence" value="ECO:0007669"/>
    <property type="project" value="TreeGrafter"/>
</dbReference>
<name>A0A383DNU2_9ZZZZ</name>
<dbReference type="PRINTS" id="PR00081">
    <property type="entry name" value="GDHRDH"/>
</dbReference>
<dbReference type="InterPro" id="IPR020904">
    <property type="entry name" value="Sc_DH/Rdtase_CS"/>
</dbReference>
<accession>A0A383DNU2</accession>
<evidence type="ECO:0008006" key="2">
    <source>
        <dbReference type="Google" id="ProtNLM"/>
    </source>
</evidence>
<dbReference type="PANTHER" id="PTHR43550">
    <property type="entry name" value="3-KETODIHYDROSPHINGOSINE REDUCTASE"/>
    <property type="match status" value="1"/>
</dbReference>
<dbReference type="CDD" id="cd05233">
    <property type="entry name" value="SDR_c"/>
    <property type="match status" value="1"/>
</dbReference>
<dbReference type="Gene3D" id="3.40.50.720">
    <property type="entry name" value="NAD(P)-binding Rossmann-like Domain"/>
    <property type="match status" value="1"/>
</dbReference>
<dbReference type="PROSITE" id="PS00061">
    <property type="entry name" value="ADH_SHORT"/>
    <property type="match status" value="1"/>
</dbReference>
<dbReference type="InterPro" id="IPR002347">
    <property type="entry name" value="SDR_fam"/>
</dbReference>
<gene>
    <name evidence="1" type="ORF">METZ01_LOCUS499020</name>
</gene>